<evidence type="ECO:0000313" key="1">
    <source>
        <dbReference type="EMBL" id="JAN41462.1"/>
    </source>
</evidence>
<name>A0A0P6F5F3_9CRUS</name>
<proteinExistence type="predicted"/>
<protein>
    <submittedName>
        <fullName evidence="1">Uncharacterized protein</fullName>
    </submittedName>
</protein>
<accession>A0A0P6F5F3</accession>
<dbReference type="AlphaFoldDB" id="A0A0P6F5F3"/>
<dbReference type="EMBL" id="GDIQ01014893">
    <property type="protein sequence ID" value="JAN79844.1"/>
    <property type="molecule type" value="Transcribed_RNA"/>
</dbReference>
<dbReference type="EMBL" id="GDIQ01053275">
    <property type="protein sequence ID" value="JAN41462.1"/>
    <property type="molecule type" value="Transcribed_RNA"/>
</dbReference>
<reference evidence="1" key="1">
    <citation type="submission" date="2015-10" db="EMBL/GenBank/DDBJ databases">
        <title>EvidentialGene: Evidence-directed Construction of Complete mRNA Transcriptomes without Genomes.</title>
        <authorList>
            <person name="Gilbert D.G."/>
        </authorList>
    </citation>
    <scope>NUCLEOTIDE SEQUENCE</scope>
</reference>
<sequence>MRSDQFGCECSTSSALGWMSLNCHFQRSSVRWFTDLICVFFDLKTKTCGTFPYSQ</sequence>
<organism evidence="1">
    <name type="scientific">Daphnia magna</name>
    <dbReference type="NCBI Taxonomy" id="35525"/>
    <lineage>
        <taxon>Eukaryota</taxon>
        <taxon>Metazoa</taxon>
        <taxon>Ecdysozoa</taxon>
        <taxon>Arthropoda</taxon>
        <taxon>Crustacea</taxon>
        <taxon>Branchiopoda</taxon>
        <taxon>Diplostraca</taxon>
        <taxon>Cladocera</taxon>
        <taxon>Anomopoda</taxon>
        <taxon>Daphniidae</taxon>
        <taxon>Daphnia</taxon>
    </lineage>
</organism>